<dbReference type="SUPFAM" id="SSF55469">
    <property type="entry name" value="FMN-dependent nitroreductase-like"/>
    <property type="match status" value="1"/>
</dbReference>
<evidence type="ECO:0000313" key="4">
    <source>
        <dbReference type="EMBL" id="SUZ74929.1"/>
    </source>
</evidence>
<reference evidence="4" key="1">
    <citation type="submission" date="2018-05" db="EMBL/GenBank/DDBJ databases">
        <authorList>
            <person name="Lanie J.A."/>
            <person name="Ng W.-L."/>
            <person name="Kazmierczak K.M."/>
            <person name="Andrzejewski T.M."/>
            <person name="Davidsen T.M."/>
            <person name="Wayne K.J."/>
            <person name="Tettelin H."/>
            <person name="Glass J.I."/>
            <person name="Rusch D."/>
            <person name="Podicherti R."/>
            <person name="Tsui H.-C.T."/>
            <person name="Winkler M.E."/>
        </authorList>
    </citation>
    <scope>NUCLEOTIDE SEQUENCE</scope>
</reference>
<evidence type="ECO:0000256" key="2">
    <source>
        <dbReference type="ARBA" id="ARBA00023002"/>
    </source>
</evidence>
<dbReference type="Pfam" id="PF00881">
    <property type="entry name" value="Nitroreductase"/>
    <property type="match status" value="1"/>
</dbReference>
<evidence type="ECO:0000259" key="3">
    <source>
        <dbReference type="Pfam" id="PF00881"/>
    </source>
</evidence>
<dbReference type="PANTHER" id="PTHR43673:SF10">
    <property type="entry name" value="NADH DEHYDROGENASE_NAD(P)H NITROREDUCTASE XCC3605-RELATED"/>
    <property type="match status" value="1"/>
</dbReference>
<dbReference type="GO" id="GO:0016491">
    <property type="term" value="F:oxidoreductase activity"/>
    <property type="evidence" value="ECO:0007669"/>
    <property type="project" value="UniProtKB-KW"/>
</dbReference>
<dbReference type="InterPro" id="IPR000415">
    <property type="entry name" value="Nitroreductase-like"/>
</dbReference>
<name>A0A381Q929_9ZZZZ</name>
<dbReference type="Gene3D" id="3.40.109.10">
    <property type="entry name" value="NADH Oxidase"/>
    <property type="match status" value="1"/>
</dbReference>
<dbReference type="AlphaFoldDB" id="A0A381Q929"/>
<gene>
    <name evidence="4" type="ORF">METZ01_LOCUS27783</name>
</gene>
<accession>A0A381Q929</accession>
<comment type="similarity">
    <text evidence="1">Belongs to the nitroreductase family.</text>
</comment>
<sequence length="220" mass="24878">MANSPVESLDYFLTTTKQVRRRLDLTRQVPTDVVLECIDLASRAPIGGNLERNRWLLIDDPETRSTLADLYSRFGRGYLEAGQKQIESMGNDPTATRVVESSLYLLEHLHEVPLMIIPIKLDRPGTSTFEQATYWGSVTPGVWSLQLALRARGIGSAWTTLHLHHEEDAAELLDLPASVTQIALLPTAYFTGDGFQPARRRRAQEITYYNRWKEPVPETT</sequence>
<protein>
    <recommendedName>
        <fullName evidence="3">Nitroreductase domain-containing protein</fullName>
    </recommendedName>
</protein>
<feature type="domain" description="Nitroreductase" evidence="3">
    <location>
        <begin position="21"/>
        <end position="177"/>
    </location>
</feature>
<organism evidence="4">
    <name type="scientific">marine metagenome</name>
    <dbReference type="NCBI Taxonomy" id="408172"/>
    <lineage>
        <taxon>unclassified sequences</taxon>
        <taxon>metagenomes</taxon>
        <taxon>ecological metagenomes</taxon>
    </lineage>
</organism>
<dbReference type="PANTHER" id="PTHR43673">
    <property type="entry name" value="NAD(P)H NITROREDUCTASE YDGI-RELATED"/>
    <property type="match status" value="1"/>
</dbReference>
<evidence type="ECO:0000256" key="1">
    <source>
        <dbReference type="ARBA" id="ARBA00007118"/>
    </source>
</evidence>
<keyword evidence="2" id="KW-0560">Oxidoreductase</keyword>
<dbReference type="EMBL" id="UINC01001227">
    <property type="protein sequence ID" value="SUZ74929.1"/>
    <property type="molecule type" value="Genomic_DNA"/>
</dbReference>
<dbReference type="InterPro" id="IPR029479">
    <property type="entry name" value="Nitroreductase"/>
</dbReference>
<dbReference type="CDD" id="cd02062">
    <property type="entry name" value="Nitro_FMN_reductase"/>
    <property type="match status" value="1"/>
</dbReference>
<proteinExistence type="inferred from homology"/>